<dbReference type="Proteomes" id="UP001295740">
    <property type="component" value="Unassembled WGS sequence"/>
</dbReference>
<keyword evidence="2" id="KW-1185">Reference proteome</keyword>
<sequence length="374" mass="41489">MSAKHPTPEEYQRGIVTNHSSRFTPFSLKLANGGTLTGISHIPQNPTISYEAKPLLVGIHGGTCSAHTYDVTPEFTASTWSERLGIPFLAVNRPHVMHSSGWRLDRSSDDPGHPAFEVKEENSFFEEEARWWHEYILPALWQEFAAPNGCNSIVTTSHSLGTPMTILTASLYSAQASPEKGEYKWAGLIDSGWAEANTQRFYSTFGQEPTRDPDDIPLSHDPSIHAQPIRKEDKADIMLGPKGMEPDPSLRELLASGSTPVLMEESMAMATWWPQNKAKAQAGVKIPVLCALPEYDWAWQGSRRNIDAFCKGFVNAPRVEGACVEGTGHTIDLGPCRDGWWIRCYGWALEVAAGLAVREREGKPENFEQGEWPN</sequence>
<dbReference type="InterPro" id="IPR029058">
    <property type="entry name" value="AB_hydrolase_fold"/>
</dbReference>
<dbReference type="Gene3D" id="3.40.50.1820">
    <property type="entry name" value="alpha/beta hydrolase"/>
    <property type="match status" value="1"/>
</dbReference>
<evidence type="ECO:0000313" key="1">
    <source>
        <dbReference type="EMBL" id="CAJ2504483.1"/>
    </source>
</evidence>
<proteinExistence type="predicted"/>
<reference evidence="1" key="1">
    <citation type="submission" date="2023-10" db="EMBL/GenBank/DDBJ databases">
        <authorList>
            <person name="Hackl T."/>
        </authorList>
    </citation>
    <scope>NUCLEOTIDE SEQUENCE</scope>
</reference>
<dbReference type="EMBL" id="CAUWAG010000006">
    <property type="protein sequence ID" value="CAJ2504483.1"/>
    <property type="molecule type" value="Genomic_DNA"/>
</dbReference>
<evidence type="ECO:0000313" key="2">
    <source>
        <dbReference type="Proteomes" id="UP001295740"/>
    </source>
</evidence>
<gene>
    <name evidence="1" type="ORF">KHLLAP_LOCUS4951</name>
</gene>
<dbReference type="SUPFAM" id="SSF53474">
    <property type="entry name" value="alpha/beta-Hydrolases"/>
    <property type="match status" value="1"/>
</dbReference>
<name>A0AAI8YEM7_9PEZI</name>
<organism evidence="1 2">
    <name type="scientific">Anthostomella pinea</name>
    <dbReference type="NCBI Taxonomy" id="933095"/>
    <lineage>
        <taxon>Eukaryota</taxon>
        <taxon>Fungi</taxon>
        <taxon>Dikarya</taxon>
        <taxon>Ascomycota</taxon>
        <taxon>Pezizomycotina</taxon>
        <taxon>Sordariomycetes</taxon>
        <taxon>Xylariomycetidae</taxon>
        <taxon>Xylariales</taxon>
        <taxon>Xylariaceae</taxon>
        <taxon>Anthostomella</taxon>
    </lineage>
</organism>
<protein>
    <submittedName>
        <fullName evidence="1">Uu.00g118770.m01.CDS01</fullName>
    </submittedName>
</protein>
<comment type="caution">
    <text evidence="1">The sequence shown here is derived from an EMBL/GenBank/DDBJ whole genome shotgun (WGS) entry which is preliminary data.</text>
</comment>
<accession>A0AAI8YEM7</accession>
<dbReference type="AlphaFoldDB" id="A0AAI8YEM7"/>